<evidence type="ECO:0000256" key="8">
    <source>
        <dbReference type="SAM" id="SignalP"/>
    </source>
</evidence>
<dbReference type="GO" id="GO:0031222">
    <property type="term" value="P:arabinan catabolic process"/>
    <property type="evidence" value="ECO:0007669"/>
    <property type="project" value="UniProtKB-UniPathway"/>
</dbReference>
<evidence type="ECO:0000256" key="6">
    <source>
        <dbReference type="ARBA" id="ARBA00022801"/>
    </source>
</evidence>
<dbReference type="AlphaFoldDB" id="A0A8K0WQB9"/>
<feature type="chain" id="PRO_5035469005" description="non-reducing end alpha-L-arabinofuranosidase" evidence="8">
    <location>
        <begin position="19"/>
        <end position="642"/>
    </location>
</feature>
<evidence type="ECO:0000256" key="5">
    <source>
        <dbReference type="ARBA" id="ARBA00022729"/>
    </source>
</evidence>
<dbReference type="Proteomes" id="UP000813444">
    <property type="component" value="Unassembled WGS sequence"/>
</dbReference>
<dbReference type="Gene3D" id="3.20.20.80">
    <property type="entry name" value="Glycosidases"/>
    <property type="match status" value="1"/>
</dbReference>
<keyword evidence="5 8" id="KW-0732">Signal</keyword>
<dbReference type="Pfam" id="PF22848">
    <property type="entry name" value="ASD1_dom"/>
    <property type="match status" value="1"/>
</dbReference>
<sequence>MKSLQLAIAATQVLSALALDIDVSSEGGNATSGHQYGFLHEDINNSGDGGIYAELIRNRAFQYSDAFPVSLDGWRPVDDSTLDLTLPEPPLSDVLPYAVQVKGVGLQNEGFWGMDVRPQKYTGSFWVKGAYDGTFTASLRSNLTEDVFGSVEIESKSVDDDWTEHEFELYPDTAAPNSNNTFAITFDPEPVPPTYKNRKNGLRIDIAEALAGLHPSLIRFPGGNMLEGLSSSTWWDWKDTLGPLRYRPGFQGVWGYQQTHGLGIVEYLDWAEDMNLEVVVGVFAGLALNGDITPREEMQPLIDDALDQIEFISGPADSKWGSRRAELGHPDPFPLHYVEIGNEDWLAGGSEGWITYLEYRFPMFLAAINEAYPDITVVSSCASTDGGGWDIPAPAIGDYHPYREPDVLVEEFDRFDNDGPHIVGEVAATHPNGGIGWDGNLMPFPWWMGTVGEAVSLIGYERNADRVPGTFYAPVARNMNRWQWAVTILQFAADPAMTTRSTSWYVWELFARYPMSRTLPATAEFGPAYYVAGVNDDTGSHIWKGAVYNTTDGADLPFNVHFEGVDAGATAQLTLLTNEAGDPYAYNDPYTGVNIVHSETIPLVADENGAFSFSMPQLSVAVLATDTSAEERKVKKRTVGRR</sequence>
<protein>
    <recommendedName>
        <fullName evidence="4">non-reducing end alpha-L-arabinofuranosidase</fullName>
        <ecNumber evidence="4">3.2.1.55</ecNumber>
    </recommendedName>
</protein>
<name>A0A8K0WQB9_9HYPO</name>
<dbReference type="EC" id="3.2.1.55" evidence="4"/>
<evidence type="ECO:0000313" key="10">
    <source>
        <dbReference type="EMBL" id="KAH7318203.1"/>
    </source>
</evidence>
<dbReference type="Pfam" id="PF06964">
    <property type="entry name" value="Alpha-L-AF_C"/>
    <property type="match status" value="1"/>
</dbReference>
<keyword evidence="6" id="KW-0378">Hydrolase</keyword>
<dbReference type="GO" id="GO:0046556">
    <property type="term" value="F:alpha-L-arabinofuranosidase activity"/>
    <property type="evidence" value="ECO:0007669"/>
    <property type="project" value="UniProtKB-EC"/>
</dbReference>
<evidence type="ECO:0000256" key="7">
    <source>
        <dbReference type="ARBA" id="ARBA00023180"/>
    </source>
</evidence>
<dbReference type="SMART" id="SM00813">
    <property type="entry name" value="Alpha-L-AF_C"/>
    <property type="match status" value="1"/>
</dbReference>
<evidence type="ECO:0000256" key="2">
    <source>
        <dbReference type="ARBA" id="ARBA00004834"/>
    </source>
</evidence>
<comment type="catalytic activity">
    <reaction evidence="1">
        <text>Hydrolysis of terminal non-reducing alpha-L-arabinofuranoside residues in alpha-L-arabinosides.</text>
        <dbReference type="EC" id="3.2.1.55"/>
    </reaction>
</comment>
<gene>
    <name evidence="10" type="ORF">B0I35DRAFT_409130</name>
</gene>
<feature type="domain" description="Alpha-L-arabinofuranosidase C-terminal" evidence="9">
    <location>
        <begin position="446"/>
        <end position="619"/>
    </location>
</feature>
<evidence type="ECO:0000256" key="1">
    <source>
        <dbReference type="ARBA" id="ARBA00001462"/>
    </source>
</evidence>
<dbReference type="InterPro" id="IPR055235">
    <property type="entry name" value="ASD1_cat"/>
</dbReference>
<feature type="signal peptide" evidence="8">
    <location>
        <begin position="1"/>
        <end position="18"/>
    </location>
</feature>
<evidence type="ECO:0000259" key="9">
    <source>
        <dbReference type="SMART" id="SM00813"/>
    </source>
</evidence>
<evidence type="ECO:0000313" key="11">
    <source>
        <dbReference type="Proteomes" id="UP000813444"/>
    </source>
</evidence>
<evidence type="ECO:0000256" key="3">
    <source>
        <dbReference type="ARBA" id="ARBA00007186"/>
    </source>
</evidence>
<keyword evidence="11" id="KW-1185">Reference proteome</keyword>
<dbReference type="InterPro" id="IPR017853">
    <property type="entry name" value="GH"/>
</dbReference>
<organism evidence="10 11">
    <name type="scientific">Stachybotrys elegans</name>
    <dbReference type="NCBI Taxonomy" id="80388"/>
    <lineage>
        <taxon>Eukaryota</taxon>
        <taxon>Fungi</taxon>
        <taxon>Dikarya</taxon>
        <taxon>Ascomycota</taxon>
        <taxon>Pezizomycotina</taxon>
        <taxon>Sordariomycetes</taxon>
        <taxon>Hypocreomycetidae</taxon>
        <taxon>Hypocreales</taxon>
        <taxon>Stachybotryaceae</taxon>
        <taxon>Stachybotrys</taxon>
    </lineage>
</organism>
<dbReference type="EMBL" id="JAGPNK010000007">
    <property type="protein sequence ID" value="KAH7318203.1"/>
    <property type="molecule type" value="Genomic_DNA"/>
</dbReference>
<dbReference type="InterPro" id="IPR051563">
    <property type="entry name" value="Glycosyl_Hydrolase_51"/>
</dbReference>
<proteinExistence type="inferred from homology"/>
<dbReference type="PANTHER" id="PTHR31776">
    <property type="entry name" value="ALPHA-L-ARABINOFURANOSIDASE 1"/>
    <property type="match status" value="1"/>
</dbReference>
<keyword evidence="7" id="KW-0325">Glycoprotein</keyword>
<dbReference type="PANTHER" id="PTHR31776:SF0">
    <property type="entry name" value="ALPHA-L-ARABINOFURANOSIDASE 1"/>
    <property type="match status" value="1"/>
</dbReference>
<comment type="pathway">
    <text evidence="2">Glycan metabolism; L-arabinan degradation.</text>
</comment>
<reference evidence="10" key="1">
    <citation type="journal article" date="2021" name="Nat. Commun.">
        <title>Genetic determinants of endophytism in the Arabidopsis root mycobiome.</title>
        <authorList>
            <person name="Mesny F."/>
            <person name="Miyauchi S."/>
            <person name="Thiergart T."/>
            <person name="Pickel B."/>
            <person name="Atanasova L."/>
            <person name="Karlsson M."/>
            <person name="Huettel B."/>
            <person name="Barry K.W."/>
            <person name="Haridas S."/>
            <person name="Chen C."/>
            <person name="Bauer D."/>
            <person name="Andreopoulos W."/>
            <person name="Pangilinan J."/>
            <person name="LaButti K."/>
            <person name="Riley R."/>
            <person name="Lipzen A."/>
            <person name="Clum A."/>
            <person name="Drula E."/>
            <person name="Henrissat B."/>
            <person name="Kohler A."/>
            <person name="Grigoriev I.V."/>
            <person name="Martin F.M."/>
            <person name="Hacquard S."/>
        </authorList>
    </citation>
    <scope>NUCLEOTIDE SEQUENCE</scope>
    <source>
        <strain evidence="10">MPI-CAGE-CH-0235</strain>
    </source>
</reference>
<comment type="caution">
    <text evidence="10">The sequence shown here is derived from an EMBL/GenBank/DDBJ whole genome shotgun (WGS) entry which is preliminary data.</text>
</comment>
<dbReference type="OrthoDB" id="406864at2759"/>
<comment type="similarity">
    <text evidence="3">Belongs to the glycosyl hydrolase 51 family.</text>
</comment>
<accession>A0A8K0WQB9</accession>
<dbReference type="GO" id="GO:0046373">
    <property type="term" value="P:L-arabinose metabolic process"/>
    <property type="evidence" value="ECO:0007669"/>
    <property type="project" value="InterPro"/>
</dbReference>
<dbReference type="InterPro" id="IPR010720">
    <property type="entry name" value="Alpha-L-AF_C"/>
</dbReference>
<dbReference type="SUPFAM" id="SSF51445">
    <property type="entry name" value="(Trans)glycosidases"/>
    <property type="match status" value="1"/>
</dbReference>
<evidence type="ECO:0000256" key="4">
    <source>
        <dbReference type="ARBA" id="ARBA00012670"/>
    </source>
</evidence>
<dbReference type="UniPathway" id="UPA00667"/>